<feature type="binding site" evidence="5">
    <location>
        <position position="213"/>
    </location>
    <ligand>
        <name>FAD</name>
        <dbReference type="ChEBI" id="CHEBI:57692"/>
    </ligand>
</feature>
<accession>A0A501XGW5</accession>
<keyword evidence="4 7" id="KW-0157">Chromophore</keyword>
<evidence type="ECO:0000256" key="1">
    <source>
        <dbReference type="ARBA" id="ARBA00001932"/>
    </source>
</evidence>
<evidence type="ECO:0000256" key="6">
    <source>
        <dbReference type="PIRSR" id="PIRSR602081-2"/>
    </source>
</evidence>
<evidence type="ECO:0000313" key="9">
    <source>
        <dbReference type="EMBL" id="TPE59852.1"/>
    </source>
</evidence>
<dbReference type="InterPro" id="IPR006050">
    <property type="entry name" value="DNA_photolyase_N"/>
</dbReference>
<evidence type="ECO:0000256" key="2">
    <source>
        <dbReference type="ARBA" id="ARBA00022630"/>
    </source>
</evidence>
<dbReference type="Pfam" id="PF00875">
    <property type="entry name" value="DNA_photolyase"/>
    <property type="match status" value="1"/>
</dbReference>
<evidence type="ECO:0000256" key="7">
    <source>
        <dbReference type="RuleBase" id="RU004182"/>
    </source>
</evidence>
<dbReference type="Pfam" id="PF03441">
    <property type="entry name" value="FAD_binding_7"/>
    <property type="match status" value="1"/>
</dbReference>
<evidence type="ECO:0000256" key="5">
    <source>
        <dbReference type="PIRSR" id="PIRSR602081-1"/>
    </source>
</evidence>
<dbReference type="InterPro" id="IPR036155">
    <property type="entry name" value="Crypto/Photolyase_N_sf"/>
</dbReference>
<dbReference type="InterPro" id="IPR036134">
    <property type="entry name" value="Crypto/Photolyase_FAD-like_sf"/>
</dbReference>
<dbReference type="GO" id="GO:0009416">
    <property type="term" value="P:response to light stimulus"/>
    <property type="evidence" value="ECO:0007669"/>
    <property type="project" value="TreeGrafter"/>
</dbReference>
<dbReference type="InterPro" id="IPR014729">
    <property type="entry name" value="Rossmann-like_a/b/a_fold"/>
</dbReference>
<dbReference type="Proteomes" id="UP000319897">
    <property type="component" value="Unassembled WGS sequence"/>
</dbReference>
<keyword evidence="3 5" id="KW-0274">FAD</keyword>
<comment type="caution">
    <text evidence="9">The sequence shown here is derived from an EMBL/GenBank/DDBJ whole genome shotgun (WGS) entry which is preliminary data.</text>
</comment>
<dbReference type="EMBL" id="VFSU01000029">
    <property type="protein sequence ID" value="TPE59852.1"/>
    <property type="molecule type" value="Genomic_DNA"/>
</dbReference>
<dbReference type="GO" id="GO:0003904">
    <property type="term" value="F:deoxyribodipyrimidine photo-lyase activity"/>
    <property type="evidence" value="ECO:0007669"/>
    <property type="project" value="TreeGrafter"/>
</dbReference>
<reference evidence="9 10" key="1">
    <citation type="submission" date="2019-06" db="EMBL/GenBank/DDBJ databases">
        <authorList>
            <person name="Lee I."/>
            <person name="Jang G.I."/>
            <person name="Hwang C.Y."/>
        </authorList>
    </citation>
    <scope>NUCLEOTIDE SEQUENCE [LARGE SCALE GENOMIC DNA]</scope>
    <source>
        <strain evidence="9 10">PAMC 28131</strain>
    </source>
</reference>
<feature type="binding site" evidence="5">
    <location>
        <begin position="360"/>
        <end position="362"/>
    </location>
    <ligand>
        <name>FAD</name>
        <dbReference type="ChEBI" id="CHEBI:57692"/>
    </ligand>
</feature>
<evidence type="ECO:0000256" key="4">
    <source>
        <dbReference type="ARBA" id="ARBA00022991"/>
    </source>
</evidence>
<keyword evidence="2 5" id="KW-0285">Flavoprotein</keyword>
<dbReference type="PRINTS" id="PR00147">
    <property type="entry name" value="DNAPHOTLYASE"/>
</dbReference>
<dbReference type="SUPFAM" id="SSF48173">
    <property type="entry name" value="Cryptochrome/photolyase FAD-binding domain"/>
    <property type="match status" value="1"/>
</dbReference>
<evidence type="ECO:0000313" key="10">
    <source>
        <dbReference type="Proteomes" id="UP000319897"/>
    </source>
</evidence>
<keyword evidence="9" id="KW-0456">Lyase</keyword>
<comment type="cofactor">
    <cofactor evidence="1">
        <name>(6R)-5,10-methylene-5,6,7,8-tetrahydrofolate</name>
        <dbReference type="ChEBI" id="CHEBI:15636"/>
    </cofactor>
</comment>
<keyword evidence="10" id="KW-1185">Reference proteome</keyword>
<proteinExistence type="inferred from homology"/>
<feature type="binding site" evidence="5">
    <location>
        <position position="255"/>
    </location>
    <ligand>
        <name>FAD</name>
        <dbReference type="ChEBI" id="CHEBI:57692"/>
    </ligand>
</feature>
<dbReference type="InterPro" id="IPR002081">
    <property type="entry name" value="Cryptochrome/DNA_photolyase_1"/>
</dbReference>
<evidence type="ECO:0000259" key="8">
    <source>
        <dbReference type="PROSITE" id="PS51645"/>
    </source>
</evidence>
<feature type="site" description="Electron transfer via tryptophanyl radical" evidence="6">
    <location>
        <position position="289"/>
    </location>
</feature>
<gene>
    <name evidence="9" type="ORF">FJQ54_12875</name>
</gene>
<dbReference type="GO" id="GO:0006950">
    <property type="term" value="P:response to stress"/>
    <property type="evidence" value="ECO:0007669"/>
    <property type="project" value="UniProtKB-ARBA"/>
</dbReference>
<name>A0A501XGW5_9SPHN</name>
<organism evidence="9 10">
    <name type="scientific">Sandaracinobacter neustonicus</name>
    <dbReference type="NCBI Taxonomy" id="1715348"/>
    <lineage>
        <taxon>Bacteria</taxon>
        <taxon>Pseudomonadati</taxon>
        <taxon>Pseudomonadota</taxon>
        <taxon>Alphaproteobacteria</taxon>
        <taxon>Sphingomonadales</taxon>
        <taxon>Sphingosinicellaceae</taxon>
        <taxon>Sandaracinobacter</taxon>
    </lineage>
</organism>
<evidence type="ECO:0000256" key="3">
    <source>
        <dbReference type="ARBA" id="ARBA00022827"/>
    </source>
</evidence>
<dbReference type="Gene3D" id="1.25.40.80">
    <property type="match status" value="1"/>
</dbReference>
<dbReference type="GO" id="GO:0006139">
    <property type="term" value="P:nucleobase-containing compound metabolic process"/>
    <property type="evidence" value="ECO:0007669"/>
    <property type="project" value="UniProtKB-ARBA"/>
</dbReference>
<feature type="site" description="Electron transfer via tryptophanyl radical" evidence="6">
    <location>
        <position position="347"/>
    </location>
</feature>
<feature type="binding site" evidence="5">
    <location>
        <begin position="225"/>
        <end position="229"/>
    </location>
    <ligand>
        <name>FAD</name>
        <dbReference type="ChEBI" id="CHEBI:57692"/>
    </ligand>
</feature>
<dbReference type="PANTHER" id="PTHR11455">
    <property type="entry name" value="CRYPTOCHROME"/>
    <property type="match status" value="1"/>
</dbReference>
<sequence>MAAPQIIWFRQDLRLRDQAALLAAAAAGPVLPLFVLDESRIVRAAGGASRWWLHHSLAALDASLRALGGGLLLLRGPAAELIPKLVADTGADAVHAIRLSEPWWPLIEREIPRLQLHEGNSLVPAGLLRTKAGDRFRVFTPFWRAMQGWGPPPRPLPAPARLTFAPLPAGDRLVDWSLLPRAPDWSGGFSGWQPGEAGAQRRLADFLDKAGDYGERRNYPGEEATSRLSPHLHFGEISPADAWHAVEPQKGSAPWLRQLAWRDFALETLEQYPKSASRPHRPEFAHMPWTDVSSGEGRALLRAWQRGRTGYPLVDAGMRQLWASGWMHNRVRMVAASFLVKHLMIDWREGERWFWDTLLDADLANNAMGWQWVTGSGVDSAPYYRIFSPEGQAEKFDAQAYIRHWVPEFGRSDYPAPLVEHRLARERALAAHAALKG</sequence>
<protein>
    <submittedName>
        <fullName evidence="9">Deoxyribodipyrimidine photo-lyase</fullName>
    </submittedName>
</protein>
<comment type="cofactor">
    <cofactor evidence="5">
        <name>FAD</name>
        <dbReference type="ChEBI" id="CHEBI:57692"/>
    </cofactor>
    <text evidence="5">Binds 1 FAD per subunit.</text>
</comment>
<dbReference type="Gene3D" id="1.10.579.10">
    <property type="entry name" value="DNA Cyclobutane Dipyrimidine Photolyase, subunit A, domain 3"/>
    <property type="match status" value="1"/>
</dbReference>
<dbReference type="Gene3D" id="3.40.50.620">
    <property type="entry name" value="HUPs"/>
    <property type="match status" value="1"/>
</dbReference>
<dbReference type="PANTHER" id="PTHR11455:SF9">
    <property type="entry name" value="CRYPTOCHROME CIRCADIAN CLOCK 5 ISOFORM X1"/>
    <property type="match status" value="1"/>
</dbReference>
<dbReference type="AlphaFoldDB" id="A0A501XGW5"/>
<feature type="site" description="Electron transfer via tryptophanyl radical" evidence="6">
    <location>
        <position position="370"/>
    </location>
</feature>
<dbReference type="PROSITE" id="PS51645">
    <property type="entry name" value="PHR_CRY_ALPHA_BETA"/>
    <property type="match status" value="1"/>
</dbReference>
<comment type="similarity">
    <text evidence="7">Belongs to the DNA photolyase family.</text>
</comment>
<dbReference type="InterPro" id="IPR005101">
    <property type="entry name" value="Cryptochr/Photolyase_FAD-bd"/>
</dbReference>
<dbReference type="OrthoDB" id="9772484at2"/>
<dbReference type="GO" id="GO:0003677">
    <property type="term" value="F:DNA binding"/>
    <property type="evidence" value="ECO:0007669"/>
    <property type="project" value="TreeGrafter"/>
</dbReference>
<dbReference type="GO" id="GO:0071949">
    <property type="term" value="F:FAD binding"/>
    <property type="evidence" value="ECO:0007669"/>
    <property type="project" value="TreeGrafter"/>
</dbReference>
<feature type="domain" description="Photolyase/cryptochrome alpha/beta" evidence="8">
    <location>
        <begin position="3"/>
        <end position="122"/>
    </location>
</feature>
<dbReference type="PROSITE" id="PS00394">
    <property type="entry name" value="DNA_PHOTOLYASES_1_1"/>
    <property type="match status" value="1"/>
</dbReference>
<dbReference type="PROSITE" id="PS00691">
    <property type="entry name" value="DNA_PHOTOLYASES_1_2"/>
    <property type="match status" value="1"/>
</dbReference>
<dbReference type="SUPFAM" id="SSF52425">
    <property type="entry name" value="Cryptochrome/photolyase, N-terminal domain"/>
    <property type="match status" value="1"/>
</dbReference>
<dbReference type="InterPro" id="IPR018394">
    <property type="entry name" value="DNA_photolyase_1_CS_C"/>
</dbReference>